<dbReference type="PANTHER" id="PTHR37984">
    <property type="entry name" value="PROTEIN CBG26694"/>
    <property type="match status" value="1"/>
</dbReference>
<evidence type="ECO:0000256" key="6">
    <source>
        <dbReference type="ARBA" id="ARBA00022918"/>
    </source>
</evidence>
<dbReference type="GO" id="GO:0004519">
    <property type="term" value="F:endonuclease activity"/>
    <property type="evidence" value="ECO:0007669"/>
    <property type="project" value="UniProtKB-KW"/>
</dbReference>
<dbReference type="SUPFAM" id="SSF56672">
    <property type="entry name" value="DNA/RNA polymerases"/>
    <property type="match status" value="1"/>
</dbReference>
<dbReference type="GO" id="GO:0016787">
    <property type="term" value="F:hydrolase activity"/>
    <property type="evidence" value="ECO:0007669"/>
    <property type="project" value="UniProtKB-KW"/>
</dbReference>
<sequence>MLIIVFGLERFHQYAYGRHVTIEIDHKPLGSITRKHLMNAPPRLMRILLRKQKYDFTMKYVPGKDIPIADGLSYYYSSYTIIRKLSSTTSGAIVSKLKLIFSEFGIPNIFISDNARQCDSAEFRKFETEYDFKHETSSSRYPQFNGKAERYVGVVKKTLPKAYEAREDPRHRFALSSYDSH</sequence>
<dbReference type="EMBL" id="JAODUO010000838">
    <property type="protein sequence ID" value="KAK2173979.1"/>
    <property type="molecule type" value="Genomic_DNA"/>
</dbReference>
<keyword evidence="4" id="KW-0255">Endonuclease</keyword>
<evidence type="ECO:0000259" key="7">
    <source>
        <dbReference type="PROSITE" id="PS50994"/>
    </source>
</evidence>
<dbReference type="Gene3D" id="3.30.420.10">
    <property type="entry name" value="Ribonuclease H-like superfamily/Ribonuclease H"/>
    <property type="match status" value="1"/>
</dbReference>
<evidence type="ECO:0000256" key="5">
    <source>
        <dbReference type="ARBA" id="ARBA00022801"/>
    </source>
</evidence>
<dbReference type="GO" id="GO:0003676">
    <property type="term" value="F:nucleic acid binding"/>
    <property type="evidence" value="ECO:0007669"/>
    <property type="project" value="InterPro"/>
</dbReference>
<evidence type="ECO:0000313" key="8">
    <source>
        <dbReference type="EMBL" id="KAK2173979.1"/>
    </source>
</evidence>
<dbReference type="SUPFAM" id="SSF53098">
    <property type="entry name" value="Ribonuclease H-like"/>
    <property type="match status" value="1"/>
</dbReference>
<evidence type="ECO:0000256" key="2">
    <source>
        <dbReference type="ARBA" id="ARBA00022695"/>
    </source>
</evidence>
<keyword evidence="6" id="KW-0695">RNA-directed DNA polymerase</keyword>
<evidence type="ECO:0000256" key="3">
    <source>
        <dbReference type="ARBA" id="ARBA00022722"/>
    </source>
</evidence>
<reference evidence="8" key="1">
    <citation type="journal article" date="2023" name="Mol. Biol. Evol.">
        <title>Third-Generation Sequencing Reveals the Adaptive Role of the Epigenome in Three Deep-Sea Polychaetes.</title>
        <authorList>
            <person name="Perez M."/>
            <person name="Aroh O."/>
            <person name="Sun Y."/>
            <person name="Lan Y."/>
            <person name="Juniper S.K."/>
            <person name="Young C.R."/>
            <person name="Angers B."/>
            <person name="Qian P.Y."/>
        </authorList>
    </citation>
    <scope>NUCLEOTIDE SEQUENCE</scope>
    <source>
        <strain evidence="8">R07B-5</strain>
    </source>
</reference>
<dbReference type="GO" id="GO:0015074">
    <property type="term" value="P:DNA integration"/>
    <property type="evidence" value="ECO:0007669"/>
    <property type="project" value="InterPro"/>
</dbReference>
<organism evidence="8 9">
    <name type="scientific">Ridgeia piscesae</name>
    <name type="common">Tubeworm</name>
    <dbReference type="NCBI Taxonomy" id="27915"/>
    <lineage>
        <taxon>Eukaryota</taxon>
        <taxon>Metazoa</taxon>
        <taxon>Spiralia</taxon>
        <taxon>Lophotrochozoa</taxon>
        <taxon>Annelida</taxon>
        <taxon>Polychaeta</taxon>
        <taxon>Sedentaria</taxon>
        <taxon>Canalipalpata</taxon>
        <taxon>Sabellida</taxon>
        <taxon>Siboglinidae</taxon>
        <taxon>Ridgeia</taxon>
    </lineage>
</organism>
<dbReference type="InterPro" id="IPR050951">
    <property type="entry name" value="Retrovirus_Pol_polyprotein"/>
</dbReference>
<name>A0AAD9NNV0_RIDPI</name>
<comment type="caution">
    <text evidence="8">The sequence shown here is derived from an EMBL/GenBank/DDBJ whole genome shotgun (WGS) entry which is preliminary data.</text>
</comment>
<dbReference type="InterPro" id="IPR043502">
    <property type="entry name" value="DNA/RNA_pol_sf"/>
</dbReference>
<dbReference type="PROSITE" id="PS50994">
    <property type="entry name" value="INTEGRASE"/>
    <property type="match status" value="1"/>
</dbReference>
<feature type="domain" description="Integrase catalytic" evidence="7">
    <location>
        <begin position="38"/>
        <end position="181"/>
    </location>
</feature>
<dbReference type="AlphaFoldDB" id="A0AAD9NNV0"/>
<keyword evidence="5" id="KW-0378">Hydrolase</keyword>
<dbReference type="GO" id="GO:0003964">
    <property type="term" value="F:RNA-directed DNA polymerase activity"/>
    <property type="evidence" value="ECO:0007669"/>
    <property type="project" value="UniProtKB-KW"/>
</dbReference>
<protein>
    <recommendedName>
        <fullName evidence="7">Integrase catalytic domain-containing protein</fullName>
    </recommendedName>
</protein>
<dbReference type="InterPro" id="IPR041373">
    <property type="entry name" value="RT_RNaseH"/>
</dbReference>
<dbReference type="Pfam" id="PF17917">
    <property type="entry name" value="RT_RNaseH"/>
    <property type="match status" value="1"/>
</dbReference>
<dbReference type="InterPro" id="IPR012337">
    <property type="entry name" value="RNaseH-like_sf"/>
</dbReference>
<dbReference type="Proteomes" id="UP001209878">
    <property type="component" value="Unassembled WGS sequence"/>
</dbReference>
<dbReference type="InterPro" id="IPR036397">
    <property type="entry name" value="RNaseH_sf"/>
</dbReference>
<accession>A0AAD9NNV0</accession>
<gene>
    <name evidence="8" type="ORF">NP493_838g02013</name>
</gene>
<keyword evidence="2" id="KW-0548">Nucleotidyltransferase</keyword>
<keyword evidence="1" id="KW-0808">Transferase</keyword>
<evidence type="ECO:0000256" key="1">
    <source>
        <dbReference type="ARBA" id="ARBA00022679"/>
    </source>
</evidence>
<dbReference type="InterPro" id="IPR001584">
    <property type="entry name" value="Integrase_cat-core"/>
</dbReference>
<dbReference type="PANTHER" id="PTHR37984:SF7">
    <property type="entry name" value="INTEGRASE CATALYTIC DOMAIN-CONTAINING PROTEIN"/>
    <property type="match status" value="1"/>
</dbReference>
<evidence type="ECO:0000256" key="4">
    <source>
        <dbReference type="ARBA" id="ARBA00022759"/>
    </source>
</evidence>
<evidence type="ECO:0000313" key="9">
    <source>
        <dbReference type="Proteomes" id="UP001209878"/>
    </source>
</evidence>
<proteinExistence type="predicted"/>
<keyword evidence="9" id="KW-1185">Reference proteome</keyword>
<keyword evidence="3" id="KW-0540">Nuclease</keyword>